<sequence length="132" mass="15405">MCYTWSFRMWLHRSVLHVLWYVQGDNVIYLCIHKLSVVHVWVNLLLKRLWERKGTCTLSLMSFMNSFASIYISDKIIHDGEASNKFSNVHVQANLPVQPPSKEKKTFIRRLSCHSLPLLAQMLSLQCNKSKA</sequence>
<protein>
    <submittedName>
        <fullName evidence="1">Putative secreted protein</fullName>
    </submittedName>
</protein>
<accession>A0A6G5A091</accession>
<dbReference type="AlphaFoldDB" id="A0A6G5A091"/>
<proteinExistence type="predicted"/>
<organism evidence="1">
    <name type="scientific">Rhipicephalus microplus</name>
    <name type="common">Cattle tick</name>
    <name type="synonym">Boophilus microplus</name>
    <dbReference type="NCBI Taxonomy" id="6941"/>
    <lineage>
        <taxon>Eukaryota</taxon>
        <taxon>Metazoa</taxon>
        <taxon>Ecdysozoa</taxon>
        <taxon>Arthropoda</taxon>
        <taxon>Chelicerata</taxon>
        <taxon>Arachnida</taxon>
        <taxon>Acari</taxon>
        <taxon>Parasitiformes</taxon>
        <taxon>Ixodida</taxon>
        <taxon>Ixodoidea</taxon>
        <taxon>Ixodidae</taxon>
        <taxon>Rhipicephalinae</taxon>
        <taxon>Rhipicephalus</taxon>
        <taxon>Boophilus</taxon>
    </lineage>
</organism>
<reference evidence="1" key="1">
    <citation type="submission" date="2020-03" db="EMBL/GenBank/DDBJ databases">
        <title>A transcriptome and proteome of the tick Rhipicephalus microplus shaped by the genetic composition of its hosts and developmental stage.</title>
        <authorList>
            <person name="Garcia G.R."/>
            <person name="Ribeiro J.M.C."/>
            <person name="Maruyama S.R."/>
            <person name="Gardinasse L.G."/>
            <person name="Nelson K."/>
            <person name="Ferreira B.R."/>
            <person name="Andrade T.G."/>
            <person name="Santos I.K.F.M."/>
        </authorList>
    </citation>
    <scope>NUCLEOTIDE SEQUENCE</scope>
    <source>
        <strain evidence="1">NSGR</strain>
        <tissue evidence="1">Salivary glands</tissue>
    </source>
</reference>
<evidence type="ECO:0000313" key="1">
    <source>
        <dbReference type="EMBL" id="NIE44422.1"/>
    </source>
</evidence>
<dbReference type="EMBL" id="GIKN01002149">
    <property type="protein sequence ID" value="NIE44422.1"/>
    <property type="molecule type" value="Transcribed_RNA"/>
</dbReference>
<name>A0A6G5A091_RHIMP</name>